<dbReference type="GO" id="GO:0000166">
    <property type="term" value="F:nucleotide binding"/>
    <property type="evidence" value="ECO:0007669"/>
    <property type="project" value="InterPro"/>
</dbReference>
<sequence>MDALKIAVIGLDTSHSIAFPKLMNDPTCAPDLQVAGLRVVSCLRFETPFQDAKGLDARQQQLEAWGVKVTTCLDEALVDCDAIMMEINDPAYHLDYFQRLAALGKPIFLDKPLAGTLADGRAIIAEMKRCGTRVWSASSLPFAPGIQAAIDAVGGAVSVGHCFGALGTAPAGDSLIWYGVHSFEMLQRLMGSGAQSVRAVDLGPAVVTTVDYGNGRYGVIESIRNQWQYGGRAQSSKQSAFFDVDSSRIYHDLLLQIKAFFLGAEPPISMEKTFEGLAMMCAARQSIAGDGAAVPVEKL</sequence>
<evidence type="ECO:0000313" key="2">
    <source>
        <dbReference type="EMBL" id="MDQ0288718.1"/>
    </source>
</evidence>
<dbReference type="SUPFAM" id="SSF51735">
    <property type="entry name" value="NAD(P)-binding Rossmann-fold domains"/>
    <property type="match status" value="1"/>
</dbReference>
<accession>A0AAE4ANA2</accession>
<protein>
    <submittedName>
        <fullName evidence="2">Dehydrogenase</fullName>
    </submittedName>
</protein>
<dbReference type="Gene3D" id="3.40.50.720">
    <property type="entry name" value="NAD(P)-binding Rossmann-like Domain"/>
    <property type="match status" value="1"/>
</dbReference>
<dbReference type="EMBL" id="JAUSVL010000001">
    <property type="protein sequence ID" value="MDQ0288718.1"/>
    <property type="molecule type" value="Genomic_DNA"/>
</dbReference>
<name>A0AAE4ANA2_9BACT</name>
<dbReference type="AlphaFoldDB" id="A0AAE4ANA2"/>
<keyword evidence="3" id="KW-1185">Reference proteome</keyword>
<comment type="caution">
    <text evidence="2">The sequence shown here is derived from an EMBL/GenBank/DDBJ whole genome shotgun (WGS) entry which is preliminary data.</text>
</comment>
<evidence type="ECO:0000313" key="3">
    <source>
        <dbReference type="Proteomes" id="UP001238163"/>
    </source>
</evidence>
<feature type="domain" description="Gfo/Idh/MocA-like oxidoreductase N-terminal" evidence="1">
    <location>
        <begin position="58"/>
        <end position="136"/>
    </location>
</feature>
<dbReference type="InterPro" id="IPR036291">
    <property type="entry name" value="NAD(P)-bd_dom_sf"/>
</dbReference>
<dbReference type="RefSeq" id="WP_307260053.1">
    <property type="nucleotide sequence ID" value="NZ_JAUSVL010000001.1"/>
</dbReference>
<dbReference type="Proteomes" id="UP001238163">
    <property type="component" value="Unassembled WGS sequence"/>
</dbReference>
<evidence type="ECO:0000259" key="1">
    <source>
        <dbReference type="Pfam" id="PF01408"/>
    </source>
</evidence>
<dbReference type="Pfam" id="PF01408">
    <property type="entry name" value="GFO_IDH_MocA"/>
    <property type="match status" value="1"/>
</dbReference>
<reference evidence="2" key="1">
    <citation type="submission" date="2023-07" db="EMBL/GenBank/DDBJ databases">
        <title>Genomic Encyclopedia of Type Strains, Phase IV (KMG-IV): sequencing the most valuable type-strain genomes for metagenomic binning, comparative biology and taxonomic classification.</title>
        <authorList>
            <person name="Goeker M."/>
        </authorList>
    </citation>
    <scope>NUCLEOTIDE SEQUENCE</scope>
    <source>
        <strain evidence="2">DSM 24202</strain>
    </source>
</reference>
<proteinExistence type="predicted"/>
<dbReference type="InterPro" id="IPR000683">
    <property type="entry name" value="Gfo/Idh/MocA-like_OxRdtase_N"/>
</dbReference>
<gene>
    <name evidence="2" type="ORF">J3R75_000825</name>
</gene>
<organism evidence="2 3">
    <name type="scientific">Oligosphaera ethanolica</name>
    <dbReference type="NCBI Taxonomy" id="760260"/>
    <lineage>
        <taxon>Bacteria</taxon>
        <taxon>Pseudomonadati</taxon>
        <taxon>Lentisphaerota</taxon>
        <taxon>Oligosphaeria</taxon>
        <taxon>Oligosphaerales</taxon>
        <taxon>Oligosphaeraceae</taxon>
        <taxon>Oligosphaera</taxon>
    </lineage>
</organism>